<proteinExistence type="predicted"/>
<feature type="region of interest" description="Disordered" evidence="5">
    <location>
        <begin position="213"/>
        <end position="238"/>
    </location>
</feature>
<sequence>MSSMWPASSNDSWFRVGRLEVTTVMFVVLVTVASWLAWVIYPPLSSDFALIPGAVWDGQVWRLITWPLADGLSFWGVLNLFFFWYFGTELEGQIGRRRMAWFLGGVWLSLTTATMVVGFVSPALFLAGIGLIEFMVLLVWIAEYPRRPLFFGIQAWAFGAILLALQVLQLLAARGWANIVSLLLGVLLVAIVARSQGLLSDYAWIPGRMTKAARPARPKSADRAAARQQTRRASDRERLDTLLDRISEGGLQSLTDAERKELGDIRNRLRGDR</sequence>
<feature type="transmembrane region" description="Helical" evidence="6">
    <location>
        <begin position="64"/>
        <end position="87"/>
    </location>
</feature>
<dbReference type="Pfam" id="PF01694">
    <property type="entry name" value="Rhomboid"/>
    <property type="match status" value="1"/>
</dbReference>
<dbReference type="GO" id="GO:0016020">
    <property type="term" value="C:membrane"/>
    <property type="evidence" value="ECO:0007669"/>
    <property type="project" value="UniProtKB-SubCell"/>
</dbReference>
<evidence type="ECO:0000256" key="2">
    <source>
        <dbReference type="ARBA" id="ARBA00022692"/>
    </source>
</evidence>
<feature type="transmembrane region" description="Helical" evidence="6">
    <location>
        <begin position="175"/>
        <end position="193"/>
    </location>
</feature>
<keyword evidence="8" id="KW-0378">Hydrolase</keyword>
<keyword evidence="2 6" id="KW-0812">Transmembrane</keyword>
<evidence type="ECO:0000256" key="1">
    <source>
        <dbReference type="ARBA" id="ARBA00004141"/>
    </source>
</evidence>
<dbReference type="GO" id="GO:0006508">
    <property type="term" value="P:proteolysis"/>
    <property type="evidence" value="ECO:0007669"/>
    <property type="project" value="UniProtKB-KW"/>
</dbReference>
<evidence type="ECO:0000259" key="7">
    <source>
        <dbReference type="Pfam" id="PF01694"/>
    </source>
</evidence>
<evidence type="ECO:0000256" key="3">
    <source>
        <dbReference type="ARBA" id="ARBA00022989"/>
    </source>
</evidence>
<organism evidence="8 9">
    <name type="scientific">Propioniciclava tarda</name>
    <dbReference type="NCBI Taxonomy" id="433330"/>
    <lineage>
        <taxon>Bacteria</taxon>
        <taxon>Bacillati</taxon>
        <taxon>Actinomycetota</taxon>
        <taxon>Actinomycetes</taxon>
        <taxon>Propionibacteriales</taxon>
        <taxon>Propionibacteriaceae</taxon>
        <taxon>Propioniciclava</taxon>
    </lineage>
</organism>
<keyword evidence="4 6" id="KW-0472">Membrane</keyword>
<feature type="transmembrane region" description="Helical" evidence="6">
    <location>
        <begin position="99"/>
        <end position="117"/>
    </location>
</feature>
<feature type="transmembrane region" description="Helical" evidence="6">
    <location>
        <begin position="21"/>
        <end position="44"/>
    </location>
</feature>
<feature type="transmembrane region" description="Helical" evidence="6">
    <location>
        <begin position="149"/>
        <end position="169"/>
    </location>
</feature>
<keyword evidence="9" id="KW-1185">Reference proteome</keyword>
<comment type="caution">
    <text evidence="8">The sequence shown here is derived from an EMBL/GenBank/DDBJ whole genome shotgun (WGS) entry which is preliminary data.</text>
</comment>
<name>A0A4Q9KP20_PROTD</name>
<dbReference type="InterPro" id="IPR022764">
    <property type="entry name" value="Peptidase_S54_rhomboid_dom"/>
</dbReference>
<dbReference type="SUPFAM" id="SSF144091">
    <property type="entry name" value="Rhomboid-like"/>
    <property type="match status" value="1"/>
</dbReference>
<evidence type="ECO:0000256" key="6">
    <source>
        <dbReference type="SAM" id="Phobius"/>
    </source>
</evidence>
<dbReference type="AlphaFoldDB" id="A0A4Q9KP20"/>
<reference evidence="8 9" key="1">
    <citation type="submission" date="2019-01" db="EMBL/GenBank/DDBJ databases">
        <title>Lactibacter flavus gen. nov., sp. nov., a novel bacterium of the family Propionibacteriaceae isolated from raw milk and dairy products.</title>
        <authorList>
            <person name="Huptas C."/>
            <person name="Wenning M."/>
            <person name="Breitenwieser F."/>
            <person name="Doll E."/>
            <person name="Von Neubeck M."/>
            <person name="Busse H.-J."/>
            <person name="Scherer S."/>
        </authorList>
    </citation>
    <scope>NUCLEOTIDE SEQUENCE [LARGE SCALE GENOMIC DNA]</scope>
    <source>
        <strain evidence="8 9">DSM 22130</strain>
    </source>
</reference>
<dbReference type="InterPro" id="IPR035952">
    <property type="entry name" value="Rhomboid-like_sf"/>
</dbReference>
<keyword evidence="8" id="KW-0645">Protease</keyword>
<evidence type="ECO:0000256" key="4">
    <source>
        <dbReference type="ARBA" id="ARBA00023136"/>
    </source>
</evidence>
<evidence type="ECO:0000313" key="9">
    <source>
        <dbReference type="Proteomes" id="UP000291933"/>
    </source>
</evidence>
<dbReference type="Gene3D" id="1.20.1540.10">
    <property type="entry name" value="Rhomboid-like"/>
    <property type="match status" value="1"/>
</dbReference>
<keyword evidence="3 6" id="KW-1133">Transmembrane helix</keyword>
<dbReference type="EMBL" id="SDMR01000002">
    <property type="protein sequence ID" value="TBT96065.1"/>
    <property type="molecule type" value="Genomic_DNA"/>
</dbReference>
<dbReference type="Proteomes" id="UP000291933">
    <property type="component" value="Unassembled WGS sequence"/>
</dbReference>
<protein>
    <submittedName>
        <fullName evidence="8">Rhomboid family intramembrane serine protease</fullName>
    </submittedName>
</protein>
<feature type="transmembrane region" description="Helical" evidence="6">
    <location>
        <begin position="123"/>
        <end position="142"/>
    </location>
</feature>
<dbReference type="OrthoDB" id="5242776at2"/>
<evidence type="ECO:0000313" key="8">
    <source>
        <dbReference type="EMBL" id="TBT96065.1"/>
    </source>
</evidence>
<accession>A0A4Q9KP20</accession>
<dbReference type="RefSeq" id="WP_131171180.1">
    <property type="nucleotide sequence ID" value="NZ_FXTL01000002.1"/>
</dbReference>
<feature type="domain" description="Peptidase S54 rhomboid" evidence="7">
    <location>
        <begin position="58"/>
        <end position="194"/>
    </location>
</feature>
<comment type="subcellular location">
    <subcellularLocation>
        <location evidence="1">Membrane</location>
        <topology evidence="1">Multi-pass membrane protein</topology>
    </subcellularLocation>
</comment>
<gene>
    <name evidence="8" type="ORF">ET996_03650</name>
</gene>
<evidence type="ECO:0000256" key="5">
    <source>
        <dbReference type="SAM" id="MobiDB-lite"/>
    </source>
</evidence>
<dbReference type="GO" id="GO:0004252">
    <property type="term" value="F:serine-type endopeptidase activity"/>
    <property type="evidence" value="ECO:0007669"/>
    <property type="project" value="InterPro"/>
</dbReference>